<proteinExistence type="inferred from homology"/>
<dbReference type="GO" id="GO:0044208">
    <property type="term" value="P:'de novo' AMP biosynthetic process"/>
    <property type="evidence" value="ECO:0007669"/>
    <property type="project" value="UniProtKB-UniRule"/>
</dbReference>
<protein>
    <recommendedName>
        <fullName evidence="8 10">Adenylosuccinate synthetase</fullName>
        <shortName evidence="8">AMPSase</shortName>
        <shortName evidence="8">AdSS</shortName>
        <ecNumber evidence="8 10">6.3.4.4</ecNumber>
    </recommendedName>
    <alternativeName>
        <fullName evidence="8">IMP--aspartate ligase</fullName>
    </alternativeName>
</protein>
<feature type="binding site" evidence="8">
    <location>
        <position position="13"/>
    </location>
    <ligand>
        <name>Mg(2+)</name>
        <dbReference type="ChEBI" id="CHEBI:18420"/>
    </ligand>
</feature>
<evidence type="ECO:0000256" key="9">
    <source>
        <dbReference type="PROSITE-ProRule" id="PRU10134"/>
    </source>
</evidence>
<comment type="subunit">
    <text evidence="1 8">Homodimer.</text>
</comment>
<dbReference type="EMBL" id="QAOH01000006">
    <property type="protein sequence ID" value="PTQ72647.1"/>
    <property type="molecule type" value="Genomic_DNA"/>
</dbReference>
<dbReference type="GO" id="GO:0046040">
    <property type="term" value="P:IMP metabolic process"/>
    <property type="evidence" value="ECO:0007669"/>
    <property type="project" value="TreeGrafter"/>
</dbReference>
<feature type="binding site" evidence="8">
    <location>
        <begin position="40"/>
        <end position="42"/>
    </location>
    <ligand>
        <name>GTP</name>
        <dbReference type="ChEBI" id="CHEBI:37565"/>
    </ligand>
</feature>
<evidence type="ECO:0000256" key="5">
    <source>
        <dbReference type="ARBA" id="ARBA00022755"/>
    </source>
</evidence>
<dbReference type="GO" id="GO:0005737">
    <property type="term" value="C:cytoplasm"/>
    <property type="evidence" value="ECO:0007669"/>
    <property type="project" value="UniProtKB-SubCell"/>
</dbReference>
<dbReference type="Proteomes" id="UP000244077">
    <property type="component" value="Unassembled WGS sequence"/>
</dbReference>
<dbReference type="NCBIfam" id="NF002223">
    <property type="entry name" value="PRK01117.1"/>
    <property type="match status" value="1"/>
</dbReference>
<feature type="active site" description="Proton acceptor" evidence="8">
    <location>
        <position position="13"/>
    </location>
</feature>
<feature type="binding site" evidence="8">
    <location>
        <begin position="414"/>
        <end position="416"/>
    </location>
    <ligand>
        <name>GTP</name>
        <dbReference type="ChEBI" id="CHEBI:37565"/>
    </ligand>
</feature>
<evidence type="ECO:0000256" key="8">
    <source>
        <dbReference type="HAMAP-Rule" id="MF_00011"/>
    </source>
</evidence>
<sequence length="431" mass="46691">MANVVVVGAQWGDEGKGKIVDWLSERADIIARFQGGHNAGHTLVINNQVYKLNALPSGVVRGGKLSVIGNGVVLDPWHLVNEIAKIREQGVDISPETLMIAENTPLILPIHGELDRAREEAASKGTKIGTTGRGIGPAYEDKVGRRSIRVADLADEATLEARVDRALQHHDPLRKGLGIEPVDRERLLNDLKAIAKDILPYAGPVWKVLNEQRKAGKRILFEGAQGALLDIDFGTYPFVTSSNVIAGQAATGVGIGPTSIDYVLGIVKAYTTRVGEGPFPTELLDEDGNRLGTRGHEFGTVTGRKRRCGWFDAALVRQTCATSGVTGIAFTKLDVLDGFDTLKICVGYELDGEVLDYLPFAAEDQARCTPVYEEMPGWSESTEGARSWNDLPANAVKYVKRVEELIDCPVALLSTSPERDDTILVTDPFAD</sequence>
<dbReference type="InterPro" id="IPR027417">
    <property type="entry name" value="P-loop_NTPase"/>
</dbReference>
<keyword evidence="7 8" id="KW-0342">GTP-binding</keyword>
<evidence type="ECO:0000256" key="7">
    <source>
        <dbReference type="ARBA" id="ARBA00023134"/>
    </source>
</evidence>
<feature type="binding site" evidence="8">
    <location>
        <position position="306"/>
    </location>
    <ligand>
        <name>GTP</name>
        <dbReference type="ChEBI" id="CHEBI:37565"/>
    </ligand>
</feature>
<dbReference type="GO" id="GO:0005525">
    <property type="term" value="F:GTP binding"/>
    <property type="evidence" value="ECO:0007669"/>
    <property type="project" value="UniProtKB-UniRule"/>
</dbReference>
<keyword evidence="4 8" id="KW-0547">Nucleotide-binding</keyword>
<evidence type="ECO:0000256" key="3">
    <source>
        <dbReference type="ARBA" id="ARBA00022723"/>
    </source>
</evidence>
<feature type="active site" evidence="9">
    <location>
        <position position="142"/>
    </location>
</feature>
<name>A0A2T5HM38_9RHOB</name>
<feature type="binding site" evidence="8">
    <location>
        <begin position="332"/>
        <end position="334"/>
    </location>
    <ligand>
        <name>GTP</name>
        <dbReference type="ChEBI" id="CHEBI:37565"/>
    </ligand>
</feature>
<keyword evidence="6 8" id="KW-0460">Magnesium</keyword>
<reference evidence="11 12" key="1">
    <citation type="submission" date="2018-04" db="EMBL/GenBank/DDBJ databases">
        <title>Genomic Encyclopedia of Archaeal and Bacterial Type Strains, Phase II (KMG-II): from individual species to whole genera.</title>
        <authorList>
            <person name="Goeker M."/>
        </authorList>
    </citation>
    <scope>NUCLEOTIDE SEQUENCE [LARGE SCALE GENOMIC DNA]</scope>
    <source>
        <strain evidence="11 12">DSM 100434</strain>
    </source>
</reference>
<dbReference type="EC" id="6.3.4.4" evidence="8 10"/>
<dbReference type="PANTHER" id="PTHR11846:SF0">
    <property type="entry name" value="ADENYLOSUCCINATE SYNTHETASE"/>
    <property type="match status" value="1"/>
</dbReference>
<evidence type="ECO:0000256" key="6">
    <source>
        <dbReference type="ARBA" id="ARBA00022842"/>
    </source>
</evidence>
<feature type="binding site" description="in other chain" evidence="8">
    <location>
        <begin position="13"/>
        <end position="16"/>
    </location>
    <ligand>
        <name>IMP</name>
        <dbReference type="ChEBI" id="CHEBI:58053"/>
        <note>ligand shared between dimeric partners</note>
    </ligand>
</feature>
<dbReference type="FunFam" id="1.10.300.10:FF:000001">
    <property type="entry name" value="Adenylosuccinate synthetase"/>
    <property type="match status" value="1"/>
</dbReference>
<keyword evidence="3 8" id="KW-0479">Metal-binding</keyword>
<feature type="binding site" description="in other chain" evidence="8">
    <location>
        <position position="225"/>
    </location>
    <ligand>
        <name>IMP</name>
        <dbReference type="ChEBI" id="CHEBI:58053"/>
        <note>ligand shared between dimeric partners</note>
    </ligand>
</feature>
<dbReference type="GO" id="GO:0000287">
    <property type="term" value="F:magnesium ion binding"/>
    <property type="evidence" value="ECO:0007669"/>
    <property type="project" value="UniProtKB-UniRule"/>
</dbReference>
<comment type="catalytic activity">
    <reaction evidence="8 10">
        <text>IMP + L-aspartate + GTP = N(6)-(1,2-dicarboxyethyl)-AMP + GDP + phosphate + 2 H(+)</text>
        <dbReference type="Rhea" id="RHEA:15753"/>
        <dbReference type="ChEBI" id="CHEBI:15378"/>
        <dbReference type="ChEBI" id="CHEBI:29991"/>
        <dbReference type="ChEBI" id="CHEBI:37565"/>
        <dbReference type="ChEBI" id="CHEBI:43474"/>
        <dbReference type="ChEBI" id="CHEBI:57567"/>
        <dbReference type="ChEBI" id="CHEBI:58053"/>
        <dbReference type="ChEBI" id="CHEBI:58189"/>
        <dbReference type="EC" id="6.3.4.4"/>
    </reaction>
</comment>
<gene>
    <name evidence="8" type="primary">purA</name>
    <name evidence="11" type="ORF">C8N42_106157</name>
</gene>
<dbReference type="InterPro" id="IPR033128">
    <property type="entry name" value="Adenylosuccin_syn_Lys_AS"/>
</dbReference>
<dbReference type="GO" id="GO:0004019">
    <property type="term" value="F:adenylosuccinate synthase activity"/>
    <property type="evidence" value="ECO:0007669"/>
    <property type="project" value="UniProtKB-UniRule"/>
</dbReference>
<dbReference type="InterPro" id="IPR042110">
    <property type="entry name" value="Adenylosuccinate_synth_dom2"/>
</dbReference>
<feature type="binding site" description="in other chain" evidence="8">
    <location>
        <position position="131"/>
    </location>
    <ligand>
        <name>IMP</name>
        <dbReference type="ChEBI" id="CHEBI:58053"/>
        <note>ligand shared between dimeric partners</note>
    </ligand>
</feature>
<keyword evidence="5 8" id="KW-0658">Purine biosynthesis</keyword>
<dbReference type="Gene3D" id="1.10.300.10">
    <property type="entry name" value="Adenylosuccinate Synthetase, subunit A, domain 2"/>
    <property type="match status" value="1"/>
</dbReference>
<dbReference type="AlphaFoldDB" id="A0A2T5HM38"/>
<keyword evidence="12" id="KW-1185">Reference proteome</keyword>
<evidence type="ECO:0000256" key="10">
    <source>
        <dbReference type="RuleBase" id="RU000520"/>
    </source>
</evidence>
<feature type="binding site" evidence="8">
    <location>
        <begin position="12"/>
        <end position="18"/>
    </location>
    <ligand>
        <name>GTP</name>
        <dbReference type="ChEBI" id="CHEBI:37565"/>
    </ligand>
</feature>
<feature type="binding site" evidence="8">
    <location>
        <begin position="300"/>
        <end position="306"/>
    </location>
    <ligand>
        <name>substrate</name>
    </ligand>
</feature>
<dbReference type="NCBIfam" id="TIGR00184">
    <property type="entry name" value="purA"/>
    <property type="match status" value="1"/>
</dbReference>
<dbReference type="InterPro" id="IPR018220">
    <property type="entry name" value="Adenylosuccin_syn_GTP-bd"/>
</dbReference>
<dbReference type="UniPathway" id="UPA00075">
    <property type="reaction ID" value="UER00335"/>
</dbReference>
<evidence type="ECO:0000313" key="12">
    <source>
        <dbReference type="Proteomes" id="UP000244077"/>
    </source>
</evidence>
<organism evidence="11 12">
    <name type="scientific">Celeribacter persicus</name>
    <dbReference type="NCBI Taxonomy" id="1651082"/>
    <lineage>
        <taxon>Bacteria</taxon>
        <taxon>Pseudomonadati</taxon>
        <taxon>Pseudomonadota</taxon>
        <taxon>Alphaproteobacteria</taxon>
        <taxon>Rhodobacterales</taxon>
        <taxon>Roseobacteraceae</taxon>
        <taxon>Celeribacter</taxon>
    </lineage>
</organism>
<comment type="function">
    <text evidence="8">Plays an important role in the de novo pathway of purine nucleotide biosynthesis. Catalyzes the first committed step in the biosynthesis of AMP from IMP.</text>
</comment>
<keyword evidence="2 8" id="KW-0436">Ligase</keyword>
<comment type="cofactor">
    <cofactor evidence="8">
        <name>Mg(2+)</name>
        <dbReference type="ChEBI" id="CHEBI:18420"/>
    </cofactor>
    <text evidence="8">Binds 1 Mg(2+) ion per subunit.</text>
</comment>
<dbReference type="Gene3D" id="3.40.440.10">
    <property type="entry name" value="Adenylosuccinate Synthetase, subunit A, domain 1"/>
    <property type="match status" value="1"/>
</dbReference>
<dbReference type="PANTHER" id="PTHR11846">
    <property type="entry name" value="ADENYLOSUCCINATE SYNTHETASE"/>
    <property type="match status" value="1"/>
</dbReference>
<dbReference type="Gene3D" id="3.90.170.10">
    <property type="entry name" value="Adenylosuccinate Synthetase, subunit A, domain 3"/>
    <property type="match status" value="1"/>
</dbReference>
<evidence type="ECO:0000256" key="1">
    <source>
        <dbReference type="ARBA" id="ARBA00011738"/>
    </source>
</evidence>
<dbReference type="InterPro" id="IPR001114">
    <property type="entry name" value="Adenylosuccinate_synthetase"/>
</dbReference>
<feature type="binding site" description="in other chain" evidence="8">
    <location>
        <position position="240"/>
    </location>
    <ligand>
        <name>IMP</name>
        <dbReference type="ChEBI" id="CHEBI:58053"/>
        <note>ligand shared between dimeric partners</note>
    </ligand>
</feature>
<accession>A0A2T5HM38</accession>
<dbReference type="Pfam" id="PF00709">
    <property type="entry name" value="Adenylsucc_synt"/>
    <property type="match status" value="1"/>
</dbReference>
<dbReference type="SMART" id="SM00788">
    <property type="entry name" value="Adenylsucc_synt"/>
    <property type="match status" value="1"/>
</dbReference>
<keyword evidence="8" id="KW-0963">Cytoplasm</keyword>
<dbReference type="FunFam" id="3.90.170.10:FF:000001">
    <property type="entry name" value="Adenylosuccinate synthetase"/>
    <property type="match status" value="1"/>
</dbReference>
<dbReference type="PROSITE" id="PS00513">
    <property type="entry name" value="ADENYLOSUCCIN_SYN_2"/>
    <property type="match status" value="1"/>
</dbReference>
<evidence type="ECO:0000256" key="2">
    <source>
        <dbReference type="ARBA" id="ARBA00022598"/>
    </source>
</evidence>
<dbReference type="SUPFAM" id="SSF52540">
    <property type="entry name" value="P-loop containing nucleoside triphosphate hydrolases"/>
    <property type="match status" value="1"/>
</dbReference>
<evidence type="ECO:0000313" key="11">
    <source>
        <dbReference type="EMBL" id="PTQ72647.1"/>
    </source>
</evidence>
<evidence type="ECO:0000256" key="4">
    <source>
        <dbReference type="ARBA" id="ARBA00022741"/>
    </source>
</evidence>
<feature type="binding site" evidence="8">
    <location>
        <position position="40"/>
    </location>
    <ligand>
        <name>Mg(2+)</name>
        <dbReference type="ChEBI" id="CHEBI:18420"/>
    </ligand>
</feature>
<dbReference type="InterPro" id="IPR042111">
    <property type="entry name" value="Adenylosuccinate_synth_dom3"/>
</dbReference>
<dbReference type="PROSITE" id="PS01266">
    <property type="entry name" value="ADENYLOSUCCIN_SYN_1"/>
    <property type="match status" value="1"/>
</dbReference>
<feature type="binding site" evidence="8">
    <location>
        <position position="145"/>
    </location>
    <ligand>
        <name>IMP</name>
        <dbReference type="ChEBI" id="CHEBI:58053"/>
        <note>ligand shared between dimeric partners</note>
    </ligand>
</feature>
<feature type="binding site" description="in other chain" evidence="8">
    <location>
        <position position="304"/>
    </location>
    <ligand>
        <name>IMP</name>
        <dbReference type="ChEBI" id="CHEBI:58053"/>
        <note>ligand shared between dimeric partners</note>
    </ligand>
</feature>
<feature type="active site" description="Proton donor" evidence="8">
    <location>
        <position position="41"/>
    </location>
</feature>
<feature type="binding site" description="in other chain" evidence="8">
    <location>
        <begin position="38"/>
        <end position="41"/>
    </location>
    <ligand>
        <name>IMP</name>
        <dbReference type="ChEBI" id="CHEBI:58053"/>
        <note>ligand shared between dimeric partners</note>
    </ligand>
</feature>
<dbReference type="InterPro" id="IPR042109">
    <property type="entry name" value="Adenylosuccinate_synth_dom1"/>
</dbReference>
<comment type="subcellular location">
    <subcellularLocation>
        <location evidence="8">Cytoplasm</location>
    </subcellularLocation>
</comment>
<dbReference type="CDD" id="cd03108">
    <property type="entry name" value="AdSS"/>
    <property type="match status" value="1"/>
</dbReference>
<dbReference type="RefSeq" id="WP_107816399.1">
    <property type="nucleotide sequence ID" value="NZ_QAOH01000006.1"/>
</dbReference>
<comment type="similarity">
    <text evidence="8 10">Belongs to the adenylosuccinate synthetase family.</text>
</comment>
<dbReference type="HAMAP" id="MF_00011">
    <property type="entry name" value="Adenylosucc_synth"/>
    <property type="match status" value="1"/>
</dbReference>
<dbReference type="OrthoDB" id="9807553at2"/>
<comment type="caution">
    <text evidence="11">The sequence shown here is derived from an EMBL/GenBank/DDBJ whole genome shotgun (WGS) entry which is preliminary data.</text>
</comment>
<comment type="pathway">
    <text evidence="8 10">Purine metabolism; AMP biosynthesis via de novo pathway; AMP from IMP: step 1/2.</text>
</comment>